<evidence type="ECO:0000256" key="1">
    <source>
        <dbReference type="ARBA" id="ARBA00004141"/>
    </source>
</evidence>
<keyword evidence="2 8" id="KW-0812">Transmembrane</keyword>
<name>A0AAV5UUZ1_9BILA</name>
<dbReference type="Gene3D" id="1.20.1070.10">
    <property type="entry name" value="Rhodopsin 7-helix transmembrane proteins"/>
    <property type="match status" value="1"/>
</dbReference>
<keyword evidence="13" id="KW-1185">Reference proteome</keyword>
<sequence length="444" mass="51076">VSTNETCKDFEEVMKMVMNSSGEFDYVDWSTRSDVKFFYSIVFFSIFVFGLIGNGLLISILLRGRSTVANLFLINLAISDLLLCITSVPISPIQAFYKQWFFGLFLCKAVPFSQALSVLVSTYCLCFIALDRYTSIVTPMNEPWSIRKAQCLMLLTWIIAASFSSPLYITQKTKIFYATPVEKICGEFCGEYEWPEDDNMSKMTFGFLLFIFQSLIPAVIITFSYWQILQKVRIDWIVEEGSMLTAAQQAQTAVRKRRVMYVLILMVVVFMLSWLPLTVSMLLRDLDIVSHPQVYFHFLSVTAIAMSSVVWNPLLYFWLSKRHRRALRDDMFWLTNAKRQPTGLLSRFAPSPNVSVVYRRTLERHLGAHHFRRGTLADPTNMMRESALNSAMQPNCFLLVPLMPLCQTIRRNSTLTPSSGHSLLPPRMDRQRRLSSTVTDETRV</sequence>
<feature type="transmembrane region" description="Helical" evidence="10">
    <location>
        <begin position="259"/>
        <end position="283"/>
    </location>
</feature>
<evidence type="ECO:0000313" key="12">
    <source>
        <dbReference type="EMBL" id="GMT11105.1"/>
    </source>
</evidence>
<evidence type="ECO:0000256" key="7">
    <source>
        <dbReference type="ARBA" id="ARBA00023224"/>
    </source>
</evidence>
<feature type="transmembrane region" description="Helical" evidence="10">
    <location>
        <begin position="69"/>
        <end position="90"/>
    </location>
</feature>
<dbReference type="EMBL" id="BTSY01000001">
    <property type="protein sequence ID" value="GMT11105.1"/>
    <property type="molecule type" value="Genomic_DNA"/>
</dbReference>
<feature type="domain" description="G-protein coupled receptors family 1 profile" evidence="11">
    <location>
        <begin position="53"/>
        <end position="316"/>
    </location>
</feature>
<dbReference type="PRINTS" id="PR00237">
    <property type="entry name" value="GPCRRHODOPSN"/>
</dbReference>
<dbReference type="GO" id="GO:0042923">
    <property type="term" value="F:neuropeptide binding"/>
    <property type="evidence" value="ECO:0007669"/>
    <property type="project" value="TreeGrafter"/>
</dbReference>
<accession>A0AAV5UUZ1</accession>
<comment type="similarity">
    <text evidence="8">Belongs to the G-protein coupled receptor 1 family.</text>
</comment>
<dbReference type="CDD" id="cd15203">
    <property type="entry name" value="7tmA_NPYR-like"/>
    <property type="match status" value="1"/>
</dbReference>
<evidence type="ECO:0000256" key="8">
    <source>
        <dbReference type="RuleBase" id="RU000688"/>
    </source>
</evidence>
<evidence type="ECO:0000313" key="13">
    <source>
        <dbReference type="Proteomes" id="UP001432322"/>
    </source>
</evidence>
<feature type="transmembrane region" description="Helical" evidence="10">
    <location>
        <begin position="295"/>
        <end position="319"/>
    </location>
</feature>
<proteinExistence type="inferred from homology"/>
<evidence type="ECO:0000256" key="4">
    <source>
        <dbReference type="ARBA" id="ARBA00023040"/>
    </source>
</evidence>
<dbReference type="PANTHER" id="PTHR24235:SF23">
    <property type="entry name" value="G-PROTEIN COUPLED RECEPTORS FAMILY 1 PROFILE DOMAIN-CONTAINING PROTEIN"/>
    <property type="match status" value="1"/>
</dbReference>
<dbReference type="InterPro" id="IPR017452">
    <property type="entry name" value="GPCR_Rhodpsn_7TM"/>
</dbReference>
<feature type="non-terminal residue" evidence="12">
    <location>
        <position position="1"/>
    </location>
</feature>
<dbReference type="Pfam" id="PF00001">
    <property type="entry name" value="7tm_1"/>
    <property type="match status" value="1"/>
</dbReference>
<dbReference type="PANTHER" id="PTHR24235">
    <property type="entry name" value="NEUROPEPTIDE Y RECEPTOR"/>
    <property type="match status" value="1"/>
</dbReference>
<comment type="subcellular location">
    <subcellularLocation>
        <location evidence="1">Membrane</location>
        <topology evidence="1">Multi-pass membrane protein</topology>
    </subcellularLocation>
</comment>
<organism evidence="12 13">
    <name type="scientific">Pristionchus fissidentatus</name>
    <dbReference type="NCBI Taxonomy" id="1538716"/>
    <lineage>
        <taxon>Eukaryota</taxon>
        <taxon>Metazoa</taxon>
        <taxon>Ecdysozoa</taxon>
        <taxon>Nematoda</taxon>
        <taxon>Chromadorea</taxon>
        <taxon>Rhabditida</taxon>
        <taxon>Rhabditina</taxon>
        <taxon>Diplogasteromorpha</taxon>
        <taxon>Diplogasteroidea</taxon>
        <taxon>Neodiplogasteridae</taxon>
        <taxon>Pristionchus</taxon>
    </lineage>
</organism>
<dbReference type="PROSITE" id="PS00237">
    <property type="entry name" value="G_PROTEIN_RECEP_F1_1"/>
    <property type="match status" value="1"/>
</dbReference>
<keyword evidence="6 8" id="KW-0675">Receptor</keyword>
<evidence type="ECO:0000256" key="3">
    <source>
        <dbReference type="ARBA" id="ARBA00022989"/>
    </source>
</evidence>
<feature type="transmembrane region" description="Helical" evidence="10">
    <location>
        <begin position="37"/>
        <end position="62"/>
    </location>
</feature>
<feature type="compositionally biased region" description="Polar residues" evidence="9">
    <location>
        <begin position="434"/>
        <end position="444"/>
    </location>
</feature>
<dbReference type="AlphaFoldDB" id="A0AAV5UUZ1"/>
<dbReference type="InterPro" id="IPR000276">
    <property type="entry name" value="GPCR_Rhodpsn"/>
</dbReference>
<feature type="non-terminal residue" evidence="12">
    <location>
        <position position="444"/>
    </location>
</feature>
<dbReference type="GO" id="GO:0005886">
    <property type="term" value="C:plasma membrane"/>
    <property type="evidence" value="ECO:0007669"/>
    <property type="project" value="TreeGrafter"/>
</dbReference>
<feature type="transmembrane region" description="Helical" evidence="10">
    <location>
        <begin position="205"/>
        <end position="226"/>
    </location>
</feature>
<gene>
    <name evidence="12" type="ORF">PFISCL1PPCAC_2402</name>
</gene>
<evidence type="ECO:0000256" key="5">
    <source>
        <dbReference type="ARBA" id="ARBA00023136"/>
    </source>
</evidence>
<dbReference type="SMART" id="SM01381">
    <property type="entry name" value="7TM_GPCR_Srsx"/>
    <property type="match status" value="1"/>
</dbReference>
<keyword evidence="5 10" id="KW-0472">Membrane</keyword>
<evidence type="ECO:0000256" key="9">
    <source>
        <dbReference type="SAM" id="MobiDB-lite"/>
    </source>
</evidence>
<dbReference type="SUPFAM" id="SSF81321">
    <property type="entry name" value="Family A G protein-coupled receptor-like"/>
    <property type="match status" value="1"/>
</dbReference>
<keyword evidence="3 10" id="KW-1133">Transmembrane helix</keyword>
<evidence type="ECO:0000256" key="10">
    <source>
        <dbReference type="SAM" id="Phobius"/>
    </source>
</evidence>
<evidence type="ECO:0000256" key="2">
    <source>
        <dbReference type="ARBA" id="ARBA00022692"/>
    </source>
</evidence>
<protein>
    <recommendedName>
        <fullName evidence="11">G-protein coupled receptors family 1 profile domain-containing protein</fullName>
    </recommendedName>
</protein>
<dbReference type="PROSITE" id="PS50262">
    <property type="entry name" value="G_PROTEIN_RECEP_F1_2"/>
    <property type="match status" value="1"/>
</dbReference>
<reference evidence="12" key="1">
    <citation type="submission" date="2023-10" db="EMBL/GenBank/DDBJ databases">
        <title>Genome assembly of Pristionchus species.</title>
        <authorList>
            <person name="Yoshida K."/>
            <person name="Sommer R.J."/>
        </authorList>
    </citation>
    <scope>NUCLEOTIDE SEQUENCE</scope>
    <source>
        <strain evidence="12">RS5133</strain>
    </source>
</reference>
<keyword evidence="4 8" id="KW-0297">G-protein coupled receptor</keyword>
<dbReference type="GO" id="GO:0008188">
    <property type="term" value="F:neuropeptide receptor activity"/>
    <property type="evidence" value="ECO:0007669"/>
    <property type="project" value="TreeGrafter"/>
</dbReference>
<evidence type="ECO:0000256" key="6">
    <source>
        <dbReference type="ARBA" id="ARBA00023170"/>
    </source>
</evidence>
<comment type="caution">
    <text evidence="12">The sequence shown here is derived from an EMBL/GenBank/DDBJ whole genome shotgun (WGS) entry which is preliminary data.</text>
</comment>
<feature type="transmembrane region" description="Helical" evidence="10">
    <location>
        <begin position="110"/>
        <end position="130"/>
    </location>
</feature>
<dbReference type="GO" id="GO:0043005">
    <property type="term" value="C:neuron projection"/>
    <property type="evidence" value="ECO:0007669"/>
    <property type="project" value="TreeGrafter"/>
</dbReference>
<keyword evidence="7 8" id="KW-0807">Transducer</keyword>
<dbReference type="Proteomes" id="UP001432322">
    <property type="component" value="Unassembled WGS sequence"/>
</dbReference>
<feature type="region of interest" description="Disordered" evidence="9">
    <location>
        <begin position="414"/>
        <end position="444"/>
    </location>
</feature>
<feature type="transmembrane region" description="Helical" evidence="10">
    <location>
        <begin position="151"/>
        <end position="169"/>
    </location>
</feature>
<evidence type="ECO:0000259" key="11">
    <source>
        <dbReference type="PROSITE" id="PS50262"/>
    </source>
</evidence>